<organism evidence="2 3">
    <name type="scientific">Bacillus cereus</name>
    <dbReference type="NCBI Taxonomy" id="1396"/>
    <lineage>
        <taxon>Bacteria</taxon>
        <taxon>Bacillati</taxon>
        <taxon>Bacillota</taxon>
        <taxon>Bacilli</taxon>
        <taxon>Bacillales</taxon>
        <taxon>Bacillaceae</taxon>
        <taxon>Bacillus</taxon>
        <taxon>Bacillus cereus group</taxon>
    </lineage>
</organism>
<evidence type="ECO:0000313" key="2">
    <source>
        <dbReference type="EMBL" id="PGQ05931.1"/>
    </source>
</evidence>
<protein>
    <submittedName>
        <fullName evidence="2">Uncharacterized protein</fullName>
    </submittedName>
</protein>
<gene>
    <name evidence="2" type="ORF">COA08_23560</name>
</gene>
<evidence type="ECO:0000256" key="1">
    <source>
        <dbReference type="SAM" id="MobiDB-lite"/>
    </source>
</evidence>
<feature type="region of interest" description="Disordered" evidence="1">
    <location>
        <begin position="120"/>
        <end position="145"/>
    </location>
</feature>
<comment type="caution">
    <text evidence="2">The sequence shown here is derived from an EMBL/GenBank/DDBJ whole genome shotgun (WGS) entry which is preliminary data.</text>
</comment>
<name>A0A2C0EIP6_BACCE</name>
<sequence length="239" mass="27847">MALLNGKPEELIRYSKLEYNAKLFIQKAHELWEYSDLQIRCVYLISDLAKKGCGVFSIAYSTFHKIFKQRFDMKISLSTVRRFFALMEKIGLLSINEAKRKNEQQSANVYIVEQQCEEPQHEQPVEHPSEHQNTVSKETENNKQKTLNNTYVNNNVIQNDVIHDEYIFARKNGISKKLFFKVVDEVKSKSGISNIGAYIRGAINNIINHISFRNGTRTYEDPMSQLFYDWLNDNGHETV</sequence>
<dbReference type="Proteomes" id="UP000221438">
    <property type="component" value="Unassembled WGS sequence"/>
</dbReference>
<accession>A0A2C0EIP6</accession>
<evidence type="ECO:0000313" key="3">
    <source>
        <dbReference type="Proteomes" id="UP000221438"/>
    </source>
</evidence>
<dbReference type="EMBL" id="NUJQ01000041">
    <property type="protein sequence ID" value="PGQ05931.1"/>
    <property type="molecule type" value="Genomic_DNA"/>
</dbReference>
<reference evidence="2 3" key="1">
    <citation type="submission" date="2017-09" db="EMBL/GenBank/DDBJ databases">
        <title>Large-scale bioinformatics analysis of Bacillus genomes uncovers conserved roles of natural products in bacterial physiology.</title>
        <authorList>
            <consortium name="Agbiome Team Llc"/>
            <person name="Bleich R.M."/>
            <person name="Grubbs K.J."/>
            <person name="Santa Maria K.C."/>
            <person name="Allen S.E."/>
            <person name="Farag S."/>
            <person name="Shank E.A."/>
            <person name="Bowers A."/>
        </authorList>
    </citation>
    <scope>NUCLEOTIDE SEQUENCE [LARGE SCALE GENOMIC DNA]</scope>
    <source>
        <strain evidence="2 3">AFS046104</strain>
    </source>
</reference>
<dbReference type="AlphaFoldDB" id="A0A2C0EIP6"/>
<dbReference type="RefSeq" id="WP_098774770.1">
    <property type="nucleotide sequence ID" value="NZ_NUJQ01000041.1"/>
</dbReference>
<proteinExistence type="predicted"/>
<feature type="compositionally biased region" description="Basic and acidic residues" evidence="1">
    <location>
        <begin position="120"/>
        <end position="130"/>
    </location>
</feature>